<keyword evidence="2" id="KW-1133">Transmembrane helix</keyword>
<dbReference type="InterPro" id="IPR034113">
    <property type="entry name" value="SCP_GAPR1-like"/>
</dbReference>
<dbReference type="SMART" id="SM00198">
    <property type="entry name" value="SCP"/>
    <property type="match status" value="3"/>
</dbReference>
<evidence type="ECO:0000256" key="2">
    <source>
        <dbReference type="SAM" id="Phobius"/>
    </source>
</evidence>
<keyword evidence="2" id="KW-0812">Transmembrane</keyword>
<dbReference type="PANTHER" id="PTHR10334">
    <property type="entry name" value="CYSTEINE-RICH SECRETORY PROTEIN-RELATED"/>
    <property type="match status" value="1"/>
</dbReference>
<dbReference type="WBParaSite" id="TCONS_00011063.p1">
    <property type="protein sequence ID" value="TCONS_00011063.p1"/>
    <property type="gene ID" value="XLOC_005062"/>
</dbReference>
<feature type="compositionally biased region" description="Low complexity" evidence="1">
    <location>
        <begin position="453"/>
        <end position="464"/>
    </location>
</feature>
<evidence type="ECO:0000313" key="4">
    <source>
        <dbReference type="Proteomes" id="UP000035681"/>
    </source>
</evidence>
<feature type="region of interest" description="Disordered" evidence="1">
    <location>
        <begin position="714"/>
        <end position="735"/>
    </location>
</feature>
<dbReference type="CDD" id="cd05382">
    <property type="entry name" value="CAP_GAPR1-like"/>
    <property type="match status" value="3"/>
</dbReference>
<accession>A0AAF5DEY0</accession>
<feature type="domain" description="SCP" evidence="3">
    <location>
        <begin position="775"/>
        <end position="904"/>
    </location>
</feature>
<dbReference type="PROSITE" id="PS01009">
    <property type="entry name" value="CRISP_1"/>
    <property type="match status" value="2"/>
</dbReference>
<evidence type="ECO:0000256" key="1">
    <source>
        <dbReference type="SAM" id="MobiDB-lite"/>
    </source>
</evidence>
<proteinExistence type="predicted"/>
<dbReference type="InterPro" id="IPR014044">
    <property type="entry name" value="CAP_dom"/>
</dbReference>
<name>A0AAF5DEY0_STRER</name>
<dbReference type="InterPro" id="IPR018244">
    <property type="entry name" value="Allrgn_V5/Tpx1_CS"/>
</dbReference>
<dbReference type="GO" id="GO:0005576">
    <property type="term" value="C:extracellular region"/>
    <property type="evidence" value="ECO:0007669"/>
    <property type="project" value="InterPro"/>
</dbReference>
<feature type="transmembrane region" description="Helical" evidence="2">
    <location>
        <begin position="12"/>
        <end position="32"/>
    </location>
</feature>
<dbReference type="Proteomes" id="UP000035681">
    <property type="component" value="Unplaced"/>
</dbReference>
<protein>
    <submittedName>
        <fullName evidence="5">SCP domain-containing protein</fullName>
    </submittedName>
</protein>
<dbReference type="InterPro" id="IPR035940">
    <property type="entry name" value="CAP_sf"/>
</dbReference>
<feature type="region of interest" description="Disordered" evidence="1">
    <location>
        <begin position="420"/>
        <end position="484"/>
    </location>
</feature>
<dbReference type="PRINTS" id="PR00837">
    <property type="entry name" value="V5TPXLIKE"/>
</dbReference>
<reference evidence="5" key="1">
    <citation type="submission" date="2024-02" db="UniProtKB">
        <authorList>
            <consortium name="WormBaseParasite"/>
        </authorList>
    </citation>
    <scope>IDENTIFICATION</scope>
</reference>
<feature type="compositionally biased region" description="Polar residues" evidence="1">
    <location>
        <begin position="420"/>
        <end position="452"/>
    </location>
</feature>
<dbReference type="SUPFAM" id="SSF55797">
    <property type="entry name" value="PR-1-like"/>
    <property type="match status" value="3"/>
</dbReference>
<feature type="compositionally biased region" description="Polar residues" evidence="1">
    <location>
        <begin position="717"/>
        <end position="735"/>
    </location>
</feature>
<evidence type="ECO:0000313" key="5">
    <source>
        <dbReference type="WBParaSite" id="TCONS_00011063.p1"/>
    </source>
</evidence>
<dbReference type="Gene3D" id="3.40.33.10">
    <property type="entry name" value="CAP"/>
    <property type="match status" value="3"/>
</dbReference>
<keyword evidence="4" id="KW-1185">Reference proteome</keyword>
<organism evidence="4 5">
    <name type="scientific">Strongyloides stercoralis</name>
    <name type="common">Threadworm</name>
    <dbReference type="NCBI Taxonomy" id="6248"/>
    <lineage>
        <taxon>Eukaryota</taxon>
        <taxon>Metazoa</taxon>
        <taxon>Ecdysozoa</taxon>
        <taxon>Nematoda</taxon>
        <taxon>Chromadorea</taxon>
        <taxon>Rhabditida</taxon>
        <taxon>Tylenchina</taxon>
        <taxon>Panagrolaimomorpha</taxon>
        <taxon>Strongyloidoidea</taxon>
        <taxon>Strongyloididae</taxon>
        <taxon>Strongyloides</taxon>
    </lineage>
</organism>
<keyword evidence="2" id="KW-0472">Membrane</keyword>
<sequence length="914" mass="106753">LFHNFRHHNFMMIFVVIILQLLINLIAIKHGYAGKIVFSMKQINKDNEEIFICNGRHYHDYSSALKCFKKQNNTSFFYANRFVDGKKTVIFYAKGNTFNWELLWKSTSWNNNQWAINNIHRSVQTESTLNKPIIDPIEKPKEDVMRPDKYNISIHNLREIFLQETNEYRAIHNVPNITTNCIIEKRAQLWAEKLARTNICKTIHGMCHERDTTYGENIAMGTFKYAKFAVKMWYREIKDFDFDSYKLKASTLHFSQLIWKGTKQMGCGVARSKKMRYFIVCKYYPPGNVKEMTKWNIVLYFYLIFSMKSSQNVRTIEYKIIRSGPKTEYEYKGQRYSDMNEVLNKIRTENPNSKLTFYQPSSHLSNPGISNQIGNPEQYSKNSPFVYNKPYYGNNNYDFNKPSYGSNPYGNSAYQPGSSYSSNSIYHPNSIHQPGNSIHHPNSIQRPGNSIQYPNSNNKPYNPNEIPNHIGPVNPSNGYKPYKPSEPVSSNEIYPWLDVKKYIDNNPFSAKIWRYVWDGCHYECFKRNNFLELKLRMLKESNQYRKYHKAGPLVEDPYLTQLAQAYAEKIARLGRLVHDSDRRFGENLGYSTVQIAYIIVKQWYDEVKFYKFGNNYPTSGAGHFSQLVWVSSSKVGCGVATSGSEVYVVCKYSPKGNISPLFGLKTYYVYNGKRYSSKDEMMKQIQRDNPNLTFKNSGSSGKWKFPKLFPNRKNSFKGPNNPSQNSIKRPSISNNKYPQLDINKYLGKNQFSNKIWHHVWDGCDTNCFSNKHFYQMRIRMLKESNMYRAYHNAPPLVEDQYLTKVAQYYAEKLVKISKLMHDPNNKDQGENLGVASLGIAHMIVKRWYDEVDLYKFHSNQWIPGAGHFTQLVWKSSQKVGFGIATLGNQVYVVCRYYPRGNVSPYYIQNVSPRR</sequence>
<feature type="domain" description="SCP" evidence="3">
    <location>
        <begin position="156"/>
        <end position="291"/>
    </location>
</feature>
<evidence type="ECO:0000259" key="3">
    <source>
        <dbReference type="SMART" id="SM00198"/>
    </source>
</evidence>
<dbReference type="AlphaFoldDB" id="A0AAF5DEY0"/>
<feature type="domain" description="SCP" evidence="3">
    <location>
        <begin position="532"/>
        <end position="660"/>
    </location>
</feature>
<dbReference type="InterPro" id="IPR001283">
    <property type="entry name" value="CRISP-related"/>
</dbReference>
<dbReference type="Pfam" id="PF00188">
    <property type="entry name" value="CAP"/>
    <property type="match status" value="3"/>
</dbReference>